<dbReference type="EMBL" id="WEGK01000002">
    <property type="protein sequence ID" value="MQY18103.1"/>
    <property type="molecule type" value="Genomic_DNA"/>
</dbReference>
<proteinExistence type="predicted"/>
<protein>
    <recommendedName>
        <fullName evidence="1">DUF5753 domain-containing protein</fullName>
    </recommendedName>
</protein>
<name>A0A7K0CXF1_9NOCA</name>
<dbReference type="AlphaFoldDB" id="A0A7K0CXF1"/>
<evidence type="ECO:0000313" key="2">
    <source>
        <dbReference type="EMBL" id="MQY18103.1"/>
    </source>
</evidence>
<organism evidence="2 3">
    <name type="scientific">Nocardia macrotermitis</name>
    <dbReference type="NCBI Taxonomy" id="2585198"/>
    <lineage>
        <taxon>Bacteria</taxon>
        <taxon>Bacillati</taxon>
        <taxon>Actinomycetota</taxon>
        <taxon>Actinomycetes</taxon>
        <taxon>Mycobacteriales</taxon>
        <taxon>Nocardiaceae</taxon>
        <taxon>Nocardia</taxon>
    </lineage>
</organism>
<evidence type="ECO:0000259" key="1">
    <source>
        <dbReference type="Pfam" id="PF19054"/>
    </source>
</evidence>
<sequence>MSGGSTLPRRALGRRLRALRVAAQKSKLAAAVAIEISKSGLGRLEDGEPVRICTAQFHQLLELYGADEAAAAEIMGLVQEVRATKGDPTTGWWRAYSDVVNPHFDHFMGLEQACSRMTTFQLTLLPGLLQTAAYRRWIVGITDPQMSAADVDRRLELIARRQRRIVEDQDFSLEVLLSESAVRHQVGGRVVMREQARHLVSVGNLPNVSIRVIPIDAGAHPGLVVQSFTLFEFPVQQQVRLTEPPVVFVEGFTGALFLEDVAVVERHKSTMADLRQVALSEGDTRLLVEGIAEEYAP</sequence>
<dbReference type="Pfam" id="PF13560">
    <property type="entry name" value="HTH_31"/>
    <property type="match status" value="1"/>
</dbReference>
<evidence type="ECO:0000313" key="3">
    <source>
        <dbReference type="Proteomes" id="UP000438448"/>
    </source>
</evidence>
<comment type="caution">
    <text evidence="2">The sequence shown here is derived from an EMBL/GenBank/DDBJ whole genome shotgun (WGS) entry which is preliminary data.</text>
</comment>
<feature type="domain" description="DUF5753" evidence="1">
    <location>
        <begin position="105"/>
        <end position="288"/>
    </location>
</feature>
<dbReference type="OrthoDB" id="4530823at2"/>
<dbReference type="InterPro" id="IPR043917">
    <property type="entry name" value="DUF5753"/>
</dbReference>
<gene>
    <name evidence="2" type="ORF">NRB20_11720</name>
</gene>
<dbReference type="Pfam" id="PF19054">
    <property type="entry name" value="DUF5753"/>
    <property type="match status" value="1"/>
</dbReference>
<dbReference type="Proteomes" id="UP000438448">
    <property type="component" value="Unassembled WGS sequence"/>
</dbReference>
<keyword evidence="3" id="KW-1185">Reference proteome</keyword>
<dbReference type="RefSeq" id="WP_153408145.1">
    <property type="nucleotide sequence ID" value="NZ_WEGK01000002.1"/>
</dbReference>
<reference evidence="2 3" key="1">
    <citation type="submission" date="2019-10" db="EMBL/GenBank/DDBJ databases">
        <title>Nocardia macrotermitis sp. nov. and Nocardia aurantia sp. nov., isolated from the gut of fungus growing-termite Macrotermes natalensis.</title>
        <authorList>
            <person name="Benndorf R."/>
            <person name="Schwitalla J."/>
            <person name="Martin K."/>
            <person name="De Beer W."/>
            <person name="Kaster A.-K."/>
            <person name="Vollmers J."/>
            <person name="Poulsen M."/>
            <person name="Beemelmanns C."/>
        </authorList>
    </citation>
    <scope>NUCLEOTIDE SEQUENCE [LARGE SCALE GENOMIC DNA]</scope>
    <source>
        <strain evidence="2 3">RB20</strain>
    </source>
</reference>
<accession>A0A7K0CXF1</accession>